<dbReference type="PROSITE" id="PS51379">
    <property type="entry name" value="4FE4S_FER_2"/>
    <property type="match status" value="1"/>
</dbReference>
<sequence>MLRKPSSLIRVFPKAGWRPVVKRASSHALRVTFSNGPSSPLHRHQISSSRPFSSTSRAYNISITEEELEILNEERAIDNVDVCIVGGGPAGLATAIKLKQLDHDDKLRIVVLEKAGDMGAHIISGAVLEPRALRELFPDSEFYDENGEGIPLPPELVTKVTKDSMRFLFDEFSVPLPEPPQMINKDKNYIVSLNQVVQHLAGVAEEMGIEVYPGIAVSEVIYGQSDDGSSFVKGIATKDMGISKTGKPKDSFERGMEFHSKITVFAEGCHGSLSKQVISKFNLRANSEPQTYGLGIKEVWELDPAKFEKGLVAHSVGYPLNNEAYGGGFMYHFGDGLASIGLVIGLDYENPWINPYQEFQLMKHHPFYKQFLEGGKCISYGARTLNEGGIQSVPKLHFPGGVLVGATAGFMNVPKIKGTHTAMKSGMLAAESIFAAIKDLPSANELAEQEEMEEEEGEAQSFSSKSQVDIPPIDLSSYQTAFKNSWVYEELDQVRNVRPSFNSPFGLYGGLVYSGIDTLLLKGQLNYTFSHRAPGVTDANVTKPASEYQRIEYPKPDGKISFDILTSVSRTGTYHSEDEESHLRLTTPSAPFKSQGANDQETMNDHVESSYQVYQGVENRFCPAGVYEYLEDGDKMKFQINSQNCIHCKTCDIKVPTQDINWSVPEGGDGPKYYMT</sequence>
<dbReference type="Pfam" id="PF21162">
    <property type="entry name" value="ETFQO_UQ-bd"/>
    <property type="match status" value="1"/>
</dbReference>
<dbReference type="EMBL" id="BTFZ01000001">
    <property type="protein sequence ID" value="GMM33296.1"/>
    <property type="molecule type" value="Genomic_DNA"/>
</dbReference>
<keyword evidence="11 19" id="KW-0249">Electron transport</keyword>
<keyword evidence="15 19" id="KW-0830">Ubiquinone</keyword>
<dbReference type="GO" id="GO:0051539">
    <property type="term" value="F:4 iron, 4 sulfur cluster binding"/>
    <property type="evidence" value="ECO:0007669"/>
    <property type="project" value="UniProtKB-UniRule"/>
</dbReference>
<keyword evidence="14 19" id="KW-0411">Iron-sulfur</keyword>
<dbReference type="PANTHER" id="PTHR10617:SF107">
    <property type="entry name" value="ELECTRON TRANSFER FLAVOPROTEIN-UBIQUINONE OXIDOREDUCTASE, MITOCHONDRIAL"/>
    <property type="match status" value="1"/>
</dbReference>
<dbReference type="GO" id="GO:0004174">
    <property type="term" value="F:electron-transferring-flavoprotein dehydrogenase activity"/>
    <property type="evidence" value="ECO:0007669"/>
    <property type="project" value="UniProtKB-UniRule"/>
</dbReference>
<evidence type="ECO:0000256" key="16">
    <source>
        <dbReference type="ARBA" id="ARBA00023128"/>
    </source>
</evidence>
<keyword evidence="17" id="KW-0472">Membrane</keyword>
<name>A0AAV5QF61_9ASCO</name>
<comment type="catalytic activity">
    <reaction evidence="18 19">
        <text>a ubiquinone + reduced [electron-transfer flavoprotein] = a ubiquinol + oxidized [electron-transfer flavoprotein] + H(+)</text>
        <dbReference type="Rhea" id="RHEA:24052"/>
        <dbReference type="Rhea" id="RHEA-COMP:9565"/>
        <dbReference type="Rhea" id="RHEA-COMP:9566"/>
        <dbReference type="Rhea" id="RHEA-COMP:10685"/>
        <dbReference type="Rhea" id="RHEA-COMP:10686"/>
        <dbReference type="ChEBI" id="CHEBI:15378"/>
        <dbReference type="ChEBI" id="CHEBI:16389"/>
        <dbReference type="ChEBI" id="CHEBI:17976"/>
        <dbReference type="ChEBI" id="CHEBI:57692"/>
        <dbReference type="ChEBI" id="CHEBI:58307"/>
        <dbReference type="EC" id="1.5.5.1"/>
    </reaction>
</comment>
<proteinExistence type="inferred from homology"/>
<dbReference type="Gene3D" id="3.50.50.60">
    <property type="entry name" value="FAD/NAD(P)-binding domain"/>
    <property type="match status" value="1"/>
</dbReference>
<evidence type="ECO:0000256" key="19">
    <source>
        <dbReference type="RuleBase" id="RU366068"/>
    </source>
</evidence>
<dbReference type="InterPro" id="IPR049398">
    <property type="entry name" value="ETF-QO/FixC_UQ-bd"/>
</dbReference>
<organism evidence="22 23">
    <name type="scientific">Saccharomycopsis crataegensis</name>
    <dbReference type="NCBI Taxonomy" id="43959"/>
    <lineage>
        <taxon>Eukaryota</taxon>
        <taxon>Fungi</taxon>
        <taxon>Dikarya</taxon>
        <taxon>Ascomycota</taxon>
        <taxon>Saccharomycotina</taxon>
        <taxon>Saccharomycetes</taxon>
        <taxon>Saccharomycopsidaceae</taxon>
        <taxon>Saccharomycopsis</taxon>
    </lineage>
</organism>
<feature type="region of interest" description="Disordered" evidence="20">
    <location>
        <begin position="575"/>
        <end position="600"/>
    </location>
</feature>
<evidence type="ECO:0000256" key="14">
    <source>
        <dbReference type="ARBA" id="ARBA00023014"/>
    </source>
</evidence>
<protein>
    <recommendedName>
        <fullName evidence="19">Electron transfer flavoprotein-ubiquinone oxidoreductase</fullName>
        <shortName evidence="19">ETF-QO</shortName>
        <ecNumber evidence="19">1.5.5.1</ecNumber>
    </recommendedName>
</protein>
<dbReference type="Pfam" id="PF13450">
    <property type="entry name" value="NAD_binding_8"/>
    <property type="match status" value="1"/>
</dbReference>
<evidence type="ECO:0000256" key="13">
    <source>
        <dbReference type="ARBA" id="ARBA00023004"/>
    </source>
</evidence>
<keyword evidence="12 19" id="KW-0560">Oxidoreductase</keyword>
<keyword evidence="23" id="KW-1185">Reference proteome</keyword>
<keyword evidence="8" id="KW-0999">Mitochondrion inner membrane</keyword>
<dbReference type="Proteomes" id="UP001360560">
    <property type="component" value="Unassembled WGS sequence"/>
</dbReference>
<feature type="compositionally biased region" description="Acidic residues" evidence="20">
    <location>
        <begin position="447"/>
        <end position="458"/>
    </location>
</feature>
<keyword evidence="5 19" id="KW-0813">Transport</keyword>
<evidence type="ECO:0000256" key="9">
    <source>
        <dbReference type="ARBA" id="ARBA00022827"/>
    </source>
</evidence>
<evidence type="ECO:0000256" key="2">
    <source>
        <dbReference type="ARBA" id="ARBA00002819"/>
    </source>
</evidence>
<comment type="cofactor">
    <cofactor evidence="1 19">
        <name>FAD</name>
        <dbReference type="ChEBI" id="CHEBI:57692"/>
    </cofactor>
</comment>
<keyword evidence="9 19" id="KW-0274">FAD</keyword>
<dbReference type="InterPro" id="IPR007859">
    <property type="entry name" value="ETF-QO/FixX_C"/>
</dbReference>
<comment type="similarity">
    <text evidence="4">Belongs to the ETF-QO/FixC family.</text>
</comment>
<evidence type="ECO:0000256" key="15">
    <source>
        <dbReference type="ARBA" id="ARBA00023075"/>
    </source>
</evidence>
<keyword evidence="16" id="KW-0496">Mitochondrion</keyword>
<dbReference type="InterPro" id="IPR017896">
    <property type="entry name" value="4Fe4S_Fe-S-bd"/>
</dbReference>
<comment type="function">
    <text evidence="2 19">Accepts electrons from ETF and reduces ubiquinone.</text>
</comment>
<dbReference type="Pfam" id="PF05187">
    <property type="entry name" value="Fer4_ETF_QO"/>
    <property type="match status" value="1"/>
</dbReference>
<dbReference type="RefSeq" id="XP_064850296.1">
    <property type="nucleotide sequence ID" value="XM_064994224.1"/>
</dbReference>
<evidence type="ECO:0000259" key="21">
    <source>
        <dbReference type="PROSITE" id="PS51379"/>
    </source>
</evidence>
<keyword evidence="10" id="KW-0809">Transit peptide</keyword>
<evidence type="ECO:0000256" key="20">
    <source>
        <dbReference type="SAM" id="MobiDB-lite"/>
    </source>
</evidence>
<gene>
    <name evidence="22" type="ORF">DASC09_006210</name>
</gene>
<evidence type="ECO:0000256" key="18">
    <source>
        <dbReference type="ARBA" id="ARBA00052682"/>
    </source>
</evidence>
<dbReference type="FunFam" id="3.30.70.20:FF:000015">
    <property type="entry name" value="Electron transfer flavoprotein-ubiquinone oxidoreductase"/>
    <property type="match status" value="1"/>
</dbReference>
<evidence type="ECO:0000256" key="11">
    <source>
        <dbReference type="ARBA" id="ARBA00022982"/>
    </source>
</evidence>
<dbReference type="SUPFAM" id="SSF54373">
    <property type="entry name" value="FAD-linked reductases, C-terminal domain"/>
    <property type="match status" value="1"/>
</dbReference>
<dbReference type="GeneID" id="90071275"/>
<dbReference type="Gene3D" id="3.30.70.20">
    <property type="match status" value="1"/>
</dbReference>
<dbReference type="SUPFAM" id="SSF54862">
    <property type="entry name" value="4Fe-4S ferredoxins"/>
    <property type="match status" value="1"/>
</dbReference>
<comment type="caution">
    <text evidence="22">The sequence shown here is derived from an EMBL/GenBank/DDBJ whole genome shotgun (WGS) entry which is preliminary data.</text>
</comment>
<dbReference type="InterPro" id="IPR040156">
    <property type="entry name" value="ETF-QO"/>
</dbReference>
<evidence type="ECO:0000256" key="10">
    <source>
        <dbReference type="ARBA" id="ARBA00022946"/>
    </source>
</evidence>
<accession>A0AAV5QF61</accession>
<keyword evidence="13 19" id="KW-0408">Iron</keyword>
<evidence type="ECO:0000256" key="7">
    <source>
        <dbReference type="ARBA" id="ARBA00022723"/>
    </source>
</evidence>
<feature type="domain" description="4Fe-4S ferredoxin-type" evidence="21">
    <location>
        <begin position="636"/>
        <end position="665"/>
    </location>
</feature>
<evidence type="ECO:0000256" key="17">
    <source>
        <dbReference type="ARBA" id="ARBA00023136"/>
    </source>
</evidence>
<dbReference type="Gene3D" id="3.30.9.90">
    <property type="match status" value="1"/>
</dbReference>
<evidence type="ECO:0000256" key="4">
    <source>
        <dbReference type="ARBA" id="ARBA00006796"/>
    </source>
</evidence>
<dbReference type="GO" id="GO:0005743">
    <property type="term" value="C:mitochondrial inner membrane"/>
    <property type="evidence" value="ECO:0007669"/>
    <property type="project" value="UniProtKB-SubCell"/>
</dbReference>
<feature type="region of interest" description="Disordered" evidence="20">
    <location>
        <begin position="445"/>
        <end position="465"/>
    </location>
</feature>
<evidence type="ECO:0000313" key="23">
    <source>
        <dbReference type="Proteomes" id="UP001360560"/>
    </source>
</evidence>
<reference evidence="22 23" key="1">
    <citation type="journal article" date="2023" name="Elife">
        <title>Identification of key yeast species and microbe-microbe interactions impacting larval growth of Drosophila in the wild.</title>
        <authorList>
            <person name="Mure A."/>
            <person name="Sugiura Y."/>
            <person name="Maeda R."/>
            <person name="Honda K."/>
            <person name="Sakurai N."/>
            <person name="Takahashi Y."/>
            <person name="Watada M."/>
            <person name="Katoh T."/>
            <person name="Gotoh A."/>
            <person name="Gotoh Y."/>
            <person name="Taniguchi I."/>
            <person name="Nakamura K."/>
            <person name="Hayashi T."/>
            <person name="Katayama T."/>
            <person name="Uemura T."/>
            <person name="Hattori Y."/>
        </authorList>
    </citation>
    <scope>NUCLEOTIDE SEQUENCE [LARGE SCALE GENOMIC DNA]</scope>
    <source>
        <strain evidence="22 23">SC-9</strain>
    </source>
</reference>
<dbReference type="PANTHER" id="PTHR10617">
    <property type="entry name" value="ELECTRON TRANSFER FLAVOPROTEIN-UBIQUINONE OXIDOREDUCTASE"/>
    <property type="match status" value="1"/>
</dbReference>
<dbReference type="SUPFAM" id="SSF51905">
    <property type="entry name" value="FAD/NAD(P)-binding domain"/>
    <property type="match status" value="1"/>
</dbReference>
<evidence type="ECO:0000256" key="12">
    <source>
        <dbReference type="ARBA" id="ARBA00023002"/>
    </source>
</evidence>
<dbReference type="EC" id="1.5.5.1" evidence="19"/>
<comment type="cofactor">
    <cofactor evidence="19">
        <name>[4Fe-4S] cluster</name>
        <dbReference type="ChEBI" id="CHEBI:49883"/>
    </cofactor>
    <text evidence="19">Binds 1 [4Fe-4S] cluster.</text>
</comment>
<evidence type="ECO:0000256" key="1">
    <source>
        <dbReference type="ARBA" id="ARBA00001974"/>
    </source>
</evidence>
<evidence type="ECO:0000256" key="5">
    <source>
        <dbReference type="ARBA" id="ARBA00022448"/>
    </source>
</evidence>
<evidence type="ECO:0000313" key="22">
    <source>
        <dbReference type="EMBL" id="GMM33296.1"/>
    </source>
</evidence>
<dbReference type="GO" id="GO:0046872">
    <property type="term" value="F:metal ion binding"/>
    <property type="evidence" value="ECO:0007669"/>
    <property type="project" value="UniProtKB-KW"/>
</dbReference>
<dbReference type="AlphaFoldDB" id="A0AAV5QF61"/>
<keyword evidence="6 19" id="KW-0285">Flavoprotein</keyword>
<dbReference type="InterPro" id="IPR036188">
    <property type="entry name" value="FAD/NAD-bd_sf"/>
</dbReference>
<evidence type="ECO:0000256" key="3">
    <source>
        <dbReference type="ARBA" id="ARBA00004273"/>
    </source>
</evidence>
<evidence type="ECO:0000256" key="6">
    <source>
        <dbReference type="ARBA" id="ARBA00022630"/>
    </source>
</evidence>
<evidence type="ECO:0000256" key="8">
    <source>
        <dbReference type="ARBA" id="ARBA00022792"/>
    </source>
</evidence>
<keyword evidence="7 19" id="KW-0479">Metal-binding</keyword>
<comment type="subcellular location">
    <subcellularLocation>
        <location evidence="3">Mitochondrion inner membrane</location>
    </subcellularLocation>
</comment>